<proteinExistence type="predicted"/>
<evidence type="ECO:0000313" key="2">
    <source>
        <dbReference type="Proteomes" id="UP000029986"/>
    </source>
</evidence>
<dbReference type="EMBL" id="CP009706">
    <property type="protein sequence ID" value="AIU72986.1"/>
    <property type="molecule type" value="Genomic_DNA"/>
</dbReference>
<name>A0A097R2P2_HAFAL</name>
<keyword evidence="2" id="KW-1185">Reference proteome</keyword>
<evidence type="ECO:0000313" key="1">
    <source>
        <dbReference type="EMBL" id="AIU72986.1"/>
    </source>
</evidence>
<gene>
    <name evidence="1" type="ORF">AT03_11720</name>
</gene>
<dbReference type="Proteomes" id="UP000029986">
    <property type="component" value="Chromosome"/>
</dbReference>
<dbReference type="HOGENOM" id="CLU_2682664_0_0_6"/>
<organism evidence="1 2">
    <name type="scientific">Hafnia alvei FB1</name>
    <dbReference type="NCBI Taxonomy" id="1453496"/>
    <lineage>
        <taxon>Bacteria</taxon>
        <taxon>Pseudomonadati</taxon>
        <taxon>Pseudomonadota</taxon>
        <taxon>Gammaproteobacteria</taxon>
        <taxon>Enterobacterales</taxon>
        <taxon>Hafniaceae</taxon>
        <taxon>Hafnia</taxon>
    </lineage>
</organism>
<accession>A0A097R2P2</accession>
<protein>
    <submittedName>
        <fullName evidence="1">Uncharacterized protein</fullName>
    </submittedName>
</protein>
<dbReference type="KEGG" id="hav:AT03_11720"/>
<dbReference type="AlphaFoldDB" id="A0A097R2P2"/>
<reference evidence="1 2" key="1">
    <citation type="journal article" date="2014" name="Gut Pathog.">
        <title>Gene clusters of Hafnia alvei strain FB1 important in survival and pathogenesis: a draft genome perspective.</title>
        <authorList>
            <person name="Tan J.Y."/>
            <person name="Yin W.F."/>
            <person name="Chan K.G."/>
        </authorList>
    </citation>
    <scope>NUCLEOTIDE SEQUENCE [LARGE SCALE GENOMIC DNA]</scope>
    <source>
        <strain evidence="1 2">FB1</strain>
    </source>
</reference>
<sequence length="74" mass="8481">MISKGFIFSNHLGKIIVLERNIAQFYPSITDSGVFHIRLHSGKYYRAKDIEIVKIDISDLHNEAAEIIQSELHV</sequence>